<dbReference type="Gene3D" id="3.10.490.10">
    <property type="entry name" value="Gamma-glutamyl cyclotransferase-like"/>
    <property type="match status" value="1"/>
</dbReference>
<dbReference type="Pfam" id="PF21986">
    <property type="entry name" value="AH_C"/>
    <property type="match status" value="1"/>
</dbReference>
<dbReference type="InterPro" id="IPR000120">
    <property type="entry name" value="Amidase"/>
</dbReference>
<dbReference type="GO" id="GO:0004039">
    <property type="term" value="F:allophanate hydrolase activity"/>
    <property type="evidence" value="ECO:0007669"/>
    <property type="project" value="UniProtKB-EC"/>
</dbReference>
<protein>
    <submittedName>
        <fullName evidence="3">Allophanate hydrolase</fullName>
        <ecNumber evidence="3">3.5.1.54</ecNumber>
    </submittedName>
</protein>
<dbReference type="RefSeq" id="WP_171684521.1">
    <property type="nucleotide sequence ID" value="NZ_WHNZ01000039.1"/>
</dbReference>
<dbReference type="PANTHER" id="PTHR11895">
    <property type="entry name" value="TRANSAMIDASE"/>
    <property type="match status" value="1"/>
</dbReference>
<evidence type="ECO:0000313" key="3">
    <source>
        <dbReference type="EMBL" id="NOV01705.1"/>
    </source>
</evidence>
<dbReference type="Proteomes" id="UP000618579">
    <property type="component" value="Unassembled WGS sequence"/>
</dbReference>
<dbReference type="Gene3D" id="1.20.58.1700">
    <property type="match status" value="1"/>
</dbReference>
<dbReference type="InterPro" id="IPR053844">
    <property type="entry name" value="AH_C"/>
</dbReference>
<proteinExistence type="predicted"/>
<dbReference type="InterPro" id="IPR023631">
    <property type="entry name" value="Amidase_dom"/>
</dbReference>
<organism evidence="3 4">
    <name type="scientific">Paenibacillus planticolens</name>
    <dbReference type="NCBI Taxonomy" id="2654976"/>
    <lineage>
        <taxon>Bacteria</taxon>
        <taxon>Bacillati</taxon>
        <taxon>Bacillota</taxon>
        <taxon>Bacilli</taxon>
        <taxon>Bacillales</taxon>
        <taxon>Paenibacillaceae</taxon>
        <taxon>Paenibacillus</taxon>
    </lineage>
</organism>
<name>A0ABX1ZNN9_9BACL</name>
<dbReference type="Gene3D" id="3.90.1300.10">
    <property type="entry name" value="Amidase signature (AS) domain"/>
    <property type="match status" value="1"/>
</dbReference>
<dbReference type="EC" id="3.5.1.54" evidence="3"/>
<dbReference type="NCBIfam" id="TIGR02713">
    <property type="entry name" value="allophanate_hyd"/>
    <property type="match status" value="1"/>
</dbReference>
<dbReference type="InterPro" id="IPR014085">
    <property type="entry name" value="Allophanate_hydrolase"/>
</dbReference>
<dbReference type="EMBL" id="WHNZ01000039">
    <property type="protein sequence ID" value="NOV01705.1"/>
    <property type="molecule type" value="Genomic_DNA"/>
</dbReference>
<accession>A0ABX1ZNN9</accession>
<feature type="domain" description="Allophanate hydrolase C-terminal" evidence="2">
    <location>
        <begin position="492"/>
        <end position="611"/>
    </location>
</feature>
<dbReference type="InterPro" id="IPR036928">
    <property type="entry name" value="AS_sf"/>
</dbReference>
<keyword evidence="3" id="KW-0378">Hydrolase</keyword>
<evidence type="ECO:0000259" key="2">
    <source>
        <dbReference type="Pfam" id="PF21986"/>
    </source>
</evidence>
<dbReference type="NCBIfam" id="NF006043">
    <property type="entry name" value="PRK08186.1"/>
    <property type="match status" value="1"/>
</dbReference>
<feature type="domain" description="Amidase" evidence="1">
    <location>
        <begin position="39"/>
        <end position="450"/>
    </location>
</feature>
<dbReference type="Pfam" id="PF01425">
    <property type="entry name" value="Amidase"/>
    <property type="match status" value="1"/>
</dbReference>
<dbReference type="SUPFAM" id="SSF75304">
    <property type="entry name" value="Amidase signature (AS) enzymes"/>
    <property type="match status" value="1"/>
</dbReference>
<keyword evidence="4" id="KW-1185">Reference proteome</keyword>
<gene>
    <name evidence="3" type="primary">atzF</name>
    <name evidence="3" type="ORF">GC097_16945</name>
</gene>
<evidence type="ECO:0000259" key="1">
    <source>
        <dbReference type="Pfam" id="PF01425"/>
    </source>
</evidence>
<evidence type="ECO:0000313" key="4">
    <source>
        <dbReference type="Proteomes" id="UP000618579"/>
    </source>
</evidence>
<comment type="caution">
    <text evidence="3">The sequence shown here is derived from an EMBL/GenBank/DDBJ whole genome shotgun (WGS) entry which is preliminary data.</text>
</comment>
<sequence length="620" mass="64624">MTLAENRGLGKAADVRLPLELTISWLKDKYVKGALTPQEVIAAIVQRAADDEDMNIWITPPSMALIQPYVDNLAKLNPADAPLWGIPFAIKDNIDLAGVPTTAGCAEYAYTPAEHAGVVERLIAAGAIPVGKTNLDQFATGLVGARSPYGDAHNALRPELISGGSSSGSAVAVARGQAAFSLGTDTAGSGRVPAALNGLVGYKPSLGAWPTKGVVPACASLDCVTVFAHSLEDTLAVDGVARGPHTDDPWSRRVSRGASQVPQTLLLPDGPLSFYGPYAAEYKAAWERAVEELKRLNLPIAYVDVTMFAQAAAILYEGPWVAERWAALGGFIEANPGVAYPVTEKILRSGSAAEYDAASVFQAMHRLQRFKLEARKLLQGAVLAMPTCGGTWTREQVLADPIATNREMGRYTNHCNLLDWCAVAVPAGDAAPRTSFGITLFGIAEEESLICGAAELILAGASAVGEAASASEDASAGTDAGASAAGAAATTLVAVCGLHMRGYPLEKQMLGCGARFIREDVTAAKYSLVKLPTTPAKPGLVKQAQGGAAIALEVWEMPLKAFGGFAAEIPAPLGIGKVELRDGTEVPGFVCEAYAAAGAEDVTALGGWRRVVPLPLPVDE</sequence>
<reference evidence="3 4" key="1">
    <citation type="submission" date="2019-10" db="EMBL/GenBank/DDBJ databases">
        <title>Description of Paenibacillus pedi sp. nov.</title>
        <authorList>
            <person name="Carlier A."/>
            <person name="Qi S."/>
        </authorList>
    </citation>
    <scope>NUCLEOTIDE SEQUENCE [LARGE SCALE GENOMIC DNA]</scope>
    <source>
        <strain evidence="3 4">LMG 31457</strain>
    </source>
</reference>
<dbReference type="PANTHER" id="PTHR11895:SF169">
    <property type="entry name" value="GLUTAMYL-TRNA(GLN) AMIDOTRANSFERASE"/>
    <property type="match status" value="1"/>
</dbReference>